<protein>
    <submittedName>
        <fullName evidence="3">WhiB family transcriptional regulator</fullName>
    </submittedName>
</protein>
<keyword evidence="4" id="KW-1185">Reference proteome</keyword>
<comment type="caution">
    <text evidence="3">The sequence shown here is derived from an EMBL/GenBank/DDBJ whole genome shotgun (WGS) entry which is preliminary data.</text>
</comment>
<dbReference type="InterPro" id="IPR034768">
    <property type="entry name" value="4FE4S_WBL"/>
</dbReference>
<proteinExistence type="predicted"/>
<dbReference type="RefSeq" id="WP_346126643.1">
    <property type="nucleotide sequence ID" value="NZ_BAAAXC010000015.1"/>
</dbReference>
<evidence type="ECO:0000313" key="3">
    <source>
        <dbReference type="EMBL" id="MFB9527984.1"/>
    </source>
</evidence>
<gene>
    <name evidence="3" type="ORF">ACFFRN_15310</name>
</gene>
<name>A0ABV5PY48_9ACTN</name>
<dbReference type="Proteomes" id="UP001589646">
    <property type="component" value="Unassembled WGS sequence"/>
</dbReference>
<accession>A0ABV5PY48</accession>
<evidence type="ECO:0000259" key="2">
    <source>
        <dbReference type="PROSITE" id="PS51674"/>
    </source>
</evidence>
<sequence length="103" mass="11525">MTRRSNRVNRPVHPSHTALKTPWRMQETALPECVYDPELHTGPIDTIESTDQRAAREDVARDVCATCPALRLCELYALRVRPASGVWAGHTAAELAEYRAEVA</sequence>
<reference evidence="3 4" key="1">
    <citation type="submission" date="2024-09" db="EMBL/GenBank/DDBJ databases">
        <authorList>
            <person name="Sun Q."/>
            <person name="Mori K."/>
        </authorList>
    </citation>
    <scope>NUCLEOTIDE SEQUENCE [LARGE SCALE GENOMIC DNA]</scope>
    <source>
        <strain evidence="3 4">JCM 3323</strain>
    </source>
</reference>
<dbReference type="PROSITE" id="PS51674">
    <property type="entry name" value="4FE4S_WBL"/>
    <property type="match status" value="1"/>
</dbReference>
<feature type="region of interest" description="Disordered" evidence="1">
    <location>
        <begin position="1"/>
        <end position="20"/>
    </location>
</feature>
<evidence type="ECO:0000256" key="1">
    <source>
        <dbReference type="SAM" id="MobiDB-lite"/>
    </source>
</evidence>
<organism evidence="3 4">
    <name type="scientific">Nonomuraea roseola</name>
    <dbReference type="NCBI Taxonomy" id="46179"/>
    <lineage>
        <taxon>Bacteria</taxon>
        <taxon>Bacillati</taxon>
        <taxon>Actinomycetota</taxon>
        <taxon>Actinomycetes</taxon>
        <taxon>Streptosporangiales</taxon>
        <taxon>Streptosporangiaceae</taxon>
        <taxon>Nonomuraea</taxon>
    </lineage>
</organism>
<dbReference type="EMBL" id="JBHMCE010000004">
    <property type="protein sequence ID" value="MFB9527984.1"/>
    <property type="molecule type" value="Genomic_DNA"/>
</dbReference>
<evidence type="ECO:0000313" key="4">
    <source>
        <dbReference type="Proteomes" id="UP001589646"/>
    </source>
</evidence>
<dbReference type="Pfam" id="PF02467">
    <property type="entry name" value="Whib"/>
    <property type="match status" value="1"/>
</dbReference>
<feature type="domain" description="4Fe-4S Wbl-type" evidence="2">
    <location>
        <begin position="32"/>
        <end position="97"/>
    </location>
</feature>